<dbReference type="PANTHER" id="PTHR23290:SF0">
    <property type="entry name" value="RRNA N6-ADENOSINE-METHYLTRANSFERASE METTL5"/>
    <property type="match status" value="1"/>
</dbReference>
<evidence type="ECO:0000313" key="1">
    <source>
        <dbReference type="EMBL" id="KAA1092688.1"/>
    </source>
</evidence>
<dbReference type="Proteomes" id="UP000324748">
    <property type="component" value="Unassembled WGS sequence"/>
</dbReference>
<evidence type="ECO:0000313" key="2">
    <source>
        <dbReference type="Proteomes" id="UP000324748"/>
    </source>
</evidence>
<dbReference type="EMBL" id="VSWC01000080">
    <property type="protein sequence ID" value="KAA1092688.1"/>
    <property type="molecule type" value="Genomic_DNA"/>
</dbReference>
<proteinExistence type="predicted"/>
<dbReference type="SUPFAM" id="SSF53335">
    <property type="entry name" value="S-adenosyl-L-methionine-dependent methyltransferases"/>
    <property type="match status" value="1"/>
</dbReference>
<protein>
    <recommendedName>
        <fullName evidence="3">Methyltransferase small domain-containing protein</fullName>
    </recommendedName>
</protein>
<organism evidence="1 2">
    <name type="scientific">Puccinia graminis f. sp. tritici</name>
    <dbReference type="NCBI Taxonomy" id="56615"/>
    <lineage>
        <taxon>Eukaryota</taxon>
        <taxon>Fungi</taxon>
        <taxon>Dikarya</taxon>
        <taxon>Basidiomycota</taxon>
        <taxon>Pucciniomycotina</taxon>
        <taxon>Pucciniomycetes</taxon>
        <taxon>Pucciniales</taxon>
        <taxon>Pucciniaceae</taxon>
        <taxon>Puccinia</taxon>
    </lineage>
</organism>
<keyword evidence="2" id="KW-1185">Reference proteome</keyword>
<dbReference type="InterPro" id="IPR051720">
    <property type="entry name" value="rRNA_MeTrfase/Polyamine_Synth"/>
</dbReference>
<dbReference type="Pfam" id="PF06325">
    <property type="entry name" value="PrmA"/>
    <property type="match status" value="1"/>
</dbReference>
<dbReference type="InterPro" id="IPR029063">
    <property type="entry name" value="SAM-dependent_MTases_sf"/>
</dbReference>
<dbReference type="OrthoDB" id="7848332at2759"/>
<accession>A0A5B0NY09</accession>
<reference evidence="1 2" key="1">
    <citation type="submission" date="2019-05" db="EMBL/GenBank/DDBJ databases">
        <title>Emergence of the Ug99 lineage of the wheat stem rust pathogen through somatic hybridization.</title>
        <authorList>
            <person name="Li F."/>
            <person name="Upadhyaya N.M."/>
            <person name="Sperschneider J."/>
            <person name="Matny O."/>
            <person name="Nguyen-Phuc H."/>
            <person name="Mago R."/>
            <person name="Raley C."/>
            <person name="Miller M.E."/>
            <person name="Silverstein K.A.T."/>
            <person name="Henningsen E."/>
            <person name="Hirsch C.D."/>
            <person name="Visser B."/>
            <person name="Pretorius Z.A."/>
            <person name="Steffenson B.J."/>
            <person name="Schwessinger B."/>
            <person name="Dodds P.N."/>
            <person name="Figueroa M."/>
        </authorList>
    </citation>
    <scope>NUCLEOTIDE SEQUENCE [LARGE SCALE GENOMIC DNA]</scope>
    <source>
        <strain evidence="1">21-0</strain>
    </source>
</reference>
<gene>
    <name evidence="1" type="ORF">PGT21_011242</name>
</gene>
<dbReference type="Gene3D" id="3.40.50.150">
    <property type="entry name" value="Vaccinia Virus protein VP39"/>
    <property type="match status" value="1"/>
</dbReference>
<name>A0A5B0NY09_PUCGR</name>
<evidence type="ECO:0008006" key="3">
    <source>
        <dbReference type="Google" id="ProtNLM"/>
    </source>
</evidence>
<dbReference type="InterPro" id="IPR002052">
    <property type="entry name" value="DNA_methylase_N6_adenine_CS"/>
</dbReference>
<dbReference type="CDD" id="cd02440">
    <property type="entry name" value="AdoMet_MTases"/>
    <property type="match status" value="1"/>
</dbReference>
<dbReference type="GO" id="GO:0008988">
    <property type="term" value="F:rRNA (adenine-N6-)-methyltransferase activity"/>
    <property type="evidence" value="ECO:0007669"/>
    <property type="project" value="TreeGrafter"/>
</dbReference>
<dbReference type="PROSITE" id="PS00092">
    <property type="entry name" value="N6_MTASE"/>
    <property type="match status" value="1"/>
</dbReference>
<comment type="caution">
    <text evidence="1">The sequence shown here is derived from an EMBL/GenBank/DDBJ whole genome shotgun (WGS) entry which is preliminary data.</text>
</comment>
<dbReference type="GO" id="GO:0003676">
    <property type="term" value="F:nucleic acid binding"/>
    <property type="evidence" value="ECO:0007669"/>
    <property type="project" value="InterPro"/>
</dbReference>
<sequence length="258" mass="28972">MASIRLKELEAELQGLRGFNAPKIELEQYVTSAHLASRMMFTAQSTYEDVLDKRVLDLGCGCGILSIASTLLGSAYTLGVDLDPDALLVARNNLASLDISDSTIDFIQADLSSSSSFRDLFGGHSRNDSEEEPFFDTVVMNPPFGTKNKGIDIVFLEIACQMSNSAVYSLHKSSTRKFIEKKANEYGFEGEVIAEMRVGFTPFLSSHSLRYYNKFIDRIFHSPVVIGSSKYDLPKTMKIHKHKTLDIAVDFWRFQRIR</sequence>
<dbReference type="AlphaFoldDB" id="A0A5B0NY09"/>
<dbReference type="PANTHER" id="PTHR23290">
    <property type="entry name" value="RRNA N6-ADENOSINE-METHYLTRANSFERASE METTL5"/>
    <property type="match status" value="1"/>
</dbReference>